<dbReference type="InParanoid" id="A0A669DGL8"/>
<dbReference type="PANTHER" id="PTHR11437">
    <property type="entry name" value="RIBONUCLEASE"/>
    <property type="match status" value="1"/>
</dbReference>
<dbReference type="GO" id="GO:0003676">
    <property type="term" value="F:nucleic acid binding"/>
    <property type="evidence" value="ECO:0007669"/>
    <property type="project" value="InterPro"/>
</dbReference>
<dbReference type="GO" id="GO:0004540">
    <property type="term" value="F:RNA nuclease activity"/>
    <property type="evidence" value="ECO:0007669"/>
    <property type="project" value="TreeGrafter"/>
</dbReference>
<dbReference type="Proteomes" id="UP000005207">
    <property type="component" value="Unplaced"/>
</dbReference>
<dbReference type="InterPro" id="IPR023412">
    <property type="entry name" value="RNaseA_domain"/>
</dbReference>
<dbReference type="Ensembl" id="ENSONIT00000045602.1">
    <property type="protein sequence ID" value="ENSONIP00000057520.1"/>
    <property type="gene ID" value="ENSONIG00000038317.1"/>
</dbReference>
<dbReference type="InterPro" id="IPR001427">
    <property type="entry name" value="RNaseA"/>
</dbReference>
<reference evidence="4" key="1">
    <citation type="submission" date="2025-08" db="UniProtKB">
        <authorList>
            <consortium name="Ensembl"/>
        </authorList>
    </citation>
    <scope>IDENTIFICATION</scope>
</reference>
<dbReference type="SMART" id="SM00092">
    <property type="entry name" value="RNAse_Pc"/>
    <property type="match status" value="1"/>
</dbReference>
<comment type="similarity">
    <text evidence="1">Belongs to the pancreatic ribonuclease family.</text>
</comment>
<feature type="domain" description="Ribonuclease A-domain" evidence="3">
    <location>
        <begin position="19"/>
        <end position="133"/>
    </location>
</feature>
<keyword evidence="5" id="KW-1185">Reference proteome</keyword>
<proteinExistence type="inferred from homology"/>
<evidence type="ECO:0000313" key="4">
    <source>
        <dbReference type="Ensembl" id="ENSONIP00000057520.1"/>
    </source>
</evidence>
<evidence type="ECO:0000256" key="2">
    <source>
        <dbReference type="SAM" id="SignalP"/>
    </source>
</evidence>
<keyword evidence="2" id="KW-0732">Signal</keyword>
<dbReference type="GeneTree" id="ENSGT00670000099338"/>
<evidence type="ECO:0000259" key="3">
    <source>
        <dbReference type="SMART" id="SM00092"/>
    </source>
</evidence>
<protein>
    <recommendedName>
        <fullName evidence="3">Ribonuclease A-domain domain-containing protein</fullName>
    </recommendedName>
</protein>
<name>A0A669DGL8_ORENI</name>
<dbReference type="PANTHER" id="PTHR11437:SF66">
    <property type="entry name" value="RNASE 3"/>
    <property type="match status" value="1"/>
</dbReference>
<dbReference type="Gene3D" id="3.10.130.10">
    <property type="entry name" value="Ribonuclease A-like domain"/>
    <property type="match status" value="1"/>
</dbReference>
<reference evidence="4" key="2">
    <citation type="submission" date="2025-09" db="UniProtKB">
        <authorList>
            <consortium name="Ensembl"/>
        </authorList>
    </citation>
    <scope>IDENTIFICATION</scope>
</reference>
<sequence length="136" mass="15745">MKLSIFLLVVFSITVLCVEDKCVTKFKNQHIIETDTEKSCDDLIKEKKIKDNNKPKLRNTFIINAFEKVKDICKEEQRVYENDNLYTSSETMITLHDGHSKSPNCIYAGQLYDRRIVVLKCNNKEPVDLDSTIQIG</sequence>
<evidence type="ECO:0000256" key="1">
    <source>
        <dbReference type="ARBA" id="ARBA00005600"/>
    </source>
</evidence>
<dbReference type="SUPFAM" id="SSF54076">
    <property type="entry name" value="RNase A-like"/>
    <property type="match status" value="1"/>
</dbReference>
<evidence type="ECO:0000313" key="5">
    <source>
        <dbReference type="Proteomes" id="UP000005207"/>
    </source>
</evidence>
<feature type="chain" id="PRO_5025376153" description="Ribonuclease A-domain domain-containing protein" evidence="2">
    <location>
        <begin position="18"/>
        <end position="136"/>
    </location>
</feature>
<dbReference type="Pfam" id="PF00074">
    <property type="entry name" value="RnaseA"/>
    <property type="match status" value="1"/>
</dbReference>
<organism evidence="4 5">
    <name type="scientific">Oreochromis niloticus</name>
    <name type="common">Nile tilapia</name>
    <name type="synonym">Tilapia nilotica</name>
    <dbReference type="NCBI Taxonomy" id="8128"/>
    <lineage>
        <taxon>Eukaryota</taxon>
        <taxon>Metazoa</taxon>
        <taxon>Chordata</taxon>
        <taxon>Craniata</taxon>
        <taxon>Vertebrata</taxon>
        <taxon>Euteleostomi</taxon>
        <taxon>Actinopterygii</taxon>
        <taxon>Neopterygii</taxon>
        <taxon>Teleostei</taxon>
        <taxon>Neoteleostei</taxon>
        <taxon>Acanthomorphata</taxon>
        <taxon>Ovalentaria</taxon>
        <taxon>Cichlomorphae</taxon>
        <taxon>Cichliformes</taxon>
        <taxon>Cichlidae</taxon>
        <taxon>African cichlids</taxon>
        <taxon>Pseudocrenilabrinae</taxon>
        <taxon>Oreochromini</taxon>
        <taxon>Oreochromis</taxon>
    </lineage>
</organism>
<dbReference type="AlphaFoldDB" id="A0A669DGL8"/>
<feature type="signal peptide" evidence="2">
    <location>
        <begin position="1"/>
        <end position="17"/>
    </location>
</feature>
<dbReference type="GO" id="GO:0050830">
    <property type="term" value="P:defense response to Gram-positive bacterium"/>
    <property type="evidence" value="ECO:0007669"/>
    <property type="project" value="TreeGrafter"/>
</dbReference>
<dbReference type="InterPro" id="IPR036816">
    <property type="entry name" value="RNaseA-like_dom_sf"/>
</dbReference>
<accession>A0A669DGL8</accession>